<dbReference type="EC" id="4.2.2.n1" evidence="8"/>
<evidence type="ECO:0000256" key="9">
    <source>
        <dbReference type="SAM" id="MobiDB-lite"/>
    </source>
</evidence>
<evidence type="ECO:0000259" key="10">
    <source>
        <dbReference type="SMART" id="SM00062"/>
    </source>
</evidence>
<comment type="caution">
    <text evidence="11">The sequence shown here is derived from an EMBL/GenBank/DDBJ whole genome shotgun (WGS) entry which is preliminary data.</text>
</comment>
<dbReference type="InterPro" id="IPR001638">
    <property type="entry name" value="Solute-binding_3/MltF_N"/>
</dbReference>
<dbReference type="SUPFAM" id="SSF53850">
    <property type="entry name" value="Periplasmic binding protein-like II"/>
    <property type="match status" value="1"/>
</dbReference>
<organism evidence="11 12">
    <name type="scientific">Halovibrio salipaludis</name>
    <dbReference type="NCBI Taxonomy" id="2032626"/>
    <lineage>
        <taxon>Bacteria</taxon>
        <taxon>Pseudomonadati</taxon>
        <taxon>Pseudomonadota</taxon>
        <taxon>Gammaproteobacteria</taxon>
        <taxon>Oceanospirillales</taxon>
        <taxon>Halomonadaceae</taxon>
        <taxon>Halovibrio</taxon>
    </lineage>
</organism>
<accession>A0A2A2F5Y3</accession>
<keyword evidence="6 8" id="KW-0456">Lyase</keyword>
<protein>
    <recommendedName>
        <fullName evidence="8">Membrane-bound lytic murein transglycosylase F</fullName>
        <ecNumber evidence="8">4.2.2.n1</ecNumber>
    </recommendedName>
    <alternativeName>
        <fullName evidence="8">Murein lyase F</fullName>
    </alternativeName>
</protein>
<dbReference type="InterPro" id="IPR008258">
    <property type="entry name" value="Transglycosylase_SLT_dom_1"/>
</dbReference>
<dbReference type="InterPro" id="IPR023346">
    <property type="entry name" value="Lysozyme-like_dom_sf"/>
</dbReference>
<comment type="caution">
    <text evidence="8">Lacks conserved residue(s) required for the propagation of feature annotation.</text>
</comment>
<evidence type="ECO:0000256" key="8">
    <source>
        <dbReference type="HAMAP-Rule" id="MF_02016"/>
    </source>
</evidence>
<dbReference type="CDD" id="cd01009">
    <property type="entry name" value="PBP2_YfhD_N"/>
    <property type="match status" value="1"/>
</dbReference>
<keyword evidence="12" id="KW-1185">Reference proteome</keyword>
<keyword evidence="5 8" id="KW-0998">Cell outer membrane</keyword>
<dbReference type="GO" id="GO:0009253">
    <property type="term" value="P:peptidoglycan catabolic process"/>
    <property type="evidence" value="ECO:0007669"/>
    <property type="project" value="TreeGrafter"/>
</dbReference>
<dbReference type="Gene3D" id="3.40.190.10">
    <property type="entry name" value="Periplasmic binding protein-like II"/>
    <property type="match status" value="2"/>
</dbReference>
<feature type="region of interest" description="Disordered" evidence="9">
    <location>
        <begin position="477"/>
        <end position="518"/>
    </location>
</feature>
<keyword evidence="4 8" id="KW-0472">Membrane</keyword>
<dbReference type="GO" id="GO:0008933">
    <property type="term" value="F:peptidoglycan lytic transglycosylase activity"/>
    <property type="evidence" value="ECO:0007669"/>
    <property type="project" value="UniProtKB-UniRule"/>
</dbReference>
<evidence type="ECO:0000256" key="7">
    <source>
        <dbReference type="ARBA" id="ARBA00023316"/>
    </source>
</evidence>
<dbReference type="PROSITE" id="PS00922">
    <property type="entry name" value="TRANSGLYCOSYLASE"/>
    <property type="match status" value="1"/>
</dbReference>
<evidence type="ECO:0000256" key="5">
    <source>
        <dbReference type="ARBA" id="ARBA00023237"/>
    </source>
</evidence>
<keyword evidence="3 8" id="KW-0732">Signal</keyword>
<keyword evidence="7 8" id="KW-0961">Cell wall biogenesis/degradation</keyword>
<evidence type="ECO:0000256" key="6">
    <source>
        <dbReference type="ARBA" id="ARBA00023239"/>
    </source>
</evidence>
<dbReference type="EMBL" id="NSKD01000004">
    <property type="protein sequence ID" value="PAU80210.1"/>
    <property type="molecule type" value="Genomic_DNA"/>
</dbReference>
<dbReference type="GO" id="GO:0071555">
    <property type="term" value="P:cell wall organization"/>
    <property type="evidence" value="ECO:0007669"/>
    <property type="project" value="UniProtKB-KW"/>
</dbReference>
<dbReference type="SUPFAM" id="SSF53955">
    <property type="entry name" value="Lysozyme-like"/>
    <property type="match status" value="1"/>
</dbReference>
<feature type="region of interest" description="LT domain" evidence="8">
    <location>
        <begin position="280"/>
        <end position="518"/>
    </location>
</feature>
<evidence type="ECO:0000313" key="12">
    <source>
        <dbReference type="Proteomes" id="UP000218896"/>
    </source>
</evidence>
<dbReference type="HAMAP" id="MF_02016">
    <property type="entry name" value="MltF"/>
    <property type="match status" value="1"/>
</dbReference>
<comment type="similarity">
    <text evidence="8">In the N-terminal section; belongs to the bacterial solute-binding protein 3 family.</text>
</comment>
<comment type="similarity">
    <text evidence="1">Belongs to the transglycosylase Slt family.</text>
</comment>
<comment type="catalytic activity">
    <reaction evidence="8">
        <text>Exolytic cleavage of the (1-&gt;4)-beta-glycosidic linkage between N-acetylmuramic acid (MurNAc) and N-acetylglucosamine (GlcNAc) residues in peptidoglycan, from either the reducing or the non-reducing ends of the peptidoglycan chains, with concomitant formation of a 1,6-anhydrobond in the MurNAc residue.</text>
        <dbReference type="EC" id="4.2.2.n1"/>
    </reaction>
</comment>
<dbReference type="InterPro" id="IPR023703">
    <property type="entry name" value="MltF"/>
</dbReference>
<dbReference type="PANTHER" id="PTHR35936:SF32">
    <property type="entry name" value="MEMBRANE-BOUND LYTIC MUREIN TRANSGLYCOSYLASE F"/>
    <property type="match status" value="1"/>
</dbReference>
<dbReference type="GO" id="GO:0016998">
    <property type="term" value="P:cell wall macromolecule catabolic process"/>
    <property type="evidence" value="ECO:0007669"/>
    <property type="project" value="UniProtKB-UniRule"/>
</dbReference>
<dbReference type="Gene3D" id="1.10.530.10">
    <property type="match status" value="1"/>
</dbReference>
<dbReference type="Proteomes" id="UP000218896">
    <property type="component" value="Unassembled WGS sequence"/>
</dbReference>
<evidence type="ECO:0000256" key="3">
    <source>
        <dbReference type="ARBA" id="ARBA00022729"/>
    </source>
</evidence>
<dbReference type="NCBIfam" id="NF008112">
    <property type="entry name" value="PRK10859.1"/>
    <property type="match status" value="1"/>
</dbReference>
<feature type="active site" evidence="8">
    <location>
        <position position="326"/>
    </location>
</feature>
<gene>
    <name evidence="8" type="primary">mltF</name>
    <name evidence="11" type="ORF">CK501_11270</name>
</gene>
<dbReference type="SMART" id="SM00062">
    <property type="entry name" value="PBPb"/>
    <property type="match status" value="1"/>
</dbReference>
<comment type="similarity">
    <text evidence="8">In the C-terminal section; belongs to the transglycosylase Slt family.</text>
</comment>
<name>A0A2A2F5Y3_9GAMM</name>
<dbReference type="Pfam" id="PF00497">
    <property type="entry name" value="SBP_bac_3"/>
    <property type="match status" value="1"/>
</dbReference>
<comment type="similarity">
    <text evidence="2">Belongs to the bacterial solute-binding protein 3 family.</text>
</comment>
<comment type="function">
    <text evidence="8">Murein-degrading enzyme that degrades murein glycan strands and insoluble, high-molecular weight murein sacculi, with the concomitant formation of a 1,6-anhydromuramoyl product. Lytic transglycosylases (LTs) play an integral role in the metabolism of the peptidoglycan (PG) sacculus. Their lytic action creates space within the PG sacculus to allow for its expansion as well as for the insertion of various structures such as secretion systems and flagella.</text>
</comment>
<dbReference type="PANTHER" id="PTHR35936">
    <property type="entry name" value="MEMBRANE-BOUND LYTIC MUREIN TRANSGLYCOSYLASE F"/>
    <property type="match status" value="1"/>
</dbReference>
<comment type="domain">
    <text evidence="8">The N-terminal domain does not have lytic activity and probably modulates enzymatic activity. The C-terminal domain is the catalytic active domain.</text>
</comment>
<evidence type="ECO:0000256" key="1">
    <source>
        <dbReference type="ARBA" id="ARBA00007734"/>
    </source>
</evidence>
<dbReference type="AlphaFoldDB" id="A0A2A2F5Y3"/>
<evidence type="ECO:0000313" key="11">
    <source>
        <dbReference type="EMBL" id="PAU80210.1"/>
    </source>
</evidence>
<dbReference type="Pfam" id="PF01464">
    <property type="entry name" value="SLT"/>
    <property type="match status" value="1"/>
</dbReference>
<feature type="domain" description="Solute-binding protein family 3/N-terminal" evidence="10">
    <location>
        <begin position="63"/>
        <end position="279"/>
    </location>
</feature>
<sequence>MFPSLPDGTMRSSKPKRPGLTPGLAVRLAAPAILALVLTACSQPTTLDRINQEGVLHVVMHPASTVYYEENGEPSGFEYELVRRFADSLGVELRVEVVDDFPELYQRLDEHHTHLAASGLALTPELRRRYRHGPVYDRSRPVVVYNAEVDRPQAPSDLIGMDVAVRAGSAAEQQLERIRGTLPELAWQSESNQDPTELLHRVNKGELDAIVINSRELENNQVFFSSVRDGLALSSPRPVGWLLPPEGDGSLMQAARDYFREIRANGTQAQLEERFFGHLDRLDYVGAKTFTTHLENRLPDYRKTFEEAASAHDLDWRLLAAIGYQESHWEPRAVSPTGVRGLMMLTLDTAALIGVKNRLDPEASIWGGARFFRRLHNRIPDNITEPDRTWFALAAYNVGYGHLQDARRLARRDGSNPDRWLDVKEYLPLLAQRKYYTQTRYGYARGYEPVLYTQNIRRYYDVLKWMFPDEDTTMAVTENGVESPLEEPGDQPSRPRKTREQTASGDQRRELRRASPLL</sequence>
<evidence type="ECO:0000256" key="2">
    <source>
        <dbReference type="ARBA" id="ARBA00010333"/>
    </source>
</evidence>
<evidence type="ECO:0000256" key="4">
    <source>
        <dbReference type="ARBA" id="ARBA00023136"/>
    </source>
</evidence>
<comment type="subcellular location">
    <subcellularLocation>
        <location evidence="8">Cell outer membrane</location>
        <topology evidence="8">Peripheral membrane protein</topology>
    </subcellularLocation>
    <text evidence="8">Attached to the inner leaflet of the outer membrane.</text>
</comment>
<proteinExistence type="inferred from homology"/>
<dbReference type="InterPro" id="IPR000189">
    <property type="entry name" value="Transglyc_AS"/>
</dbReference>
<dbReference type="GO" id="GO:0009279">
    <property type="term" value="C:cell outer membrane"/>
    <property type="evidence" value="ECO:0007669"/>
    <property type="project" value="UniProtKB-SubCell"/>
</dbReference>
<dbReference type="CDD" id="cd13403">
    <property type="entry name" value="MLTF-like"/>
    <property type="match status" value="1"/>
</dbReference>
<feature type="compositionally biased region" description="Basic and acidic residues" evidence="9">
    <location>
        <begin position="506"/>
        <end position="518"/>
    </location>
</feature>
<reference evidence="11 12" key="1">
    <citation type="submission" date="2017-08" db="EMBL/GenBank/DDBJ databases">
        <title>Halovibrio sewagensis sp. nov., isolated from wastewater of high salinity.</title>
        <authorList>
            <person name="Dong X."/>
            <person name="Zhang G."/>
        </authorList>
    </citation>
    <scope>NUCLEOTIDE SEQUENCE [LARGE SCALE GENOMIC DNA]</scope>
    <source>
        <strain evidence="11 12">YL5-2</strain>
    </source>
</reference>